<dbReference type="AlphaFoldDB" id="A0A9P4UM24"/>
<name>A0A9P4UM24_9PEZI</name>
<reference evidence="2" key="1">
    <citation type="journal article" date="2020" name="Stud. Mycol.">
        <title>101 Dothideomycetes genomes: a test case for predicting lifestyles and emergence of pathogens.</title>
        <authorList>
            <person name="Haridas S."/>
            <person name="Albert R."/>
            <person name="Binder M."/>
            <person name="Bloem J."/>
            <person name="Labutti K."/>
            <person name="Salamov A."/>
            <person name="Andreopoulos B."/>
            <person name="Baker S."/>
            <person name="Barry K."/>
            <person name="Bills G."/>
            <person name="Bluhm B."/>
            <person name="Cannon C."/>
            <person name="Castanera R."/>
            <person name="Culley D."/>
            <person name="Daum C."/>
            <person name="Ezra D."/>
            <person name="Gonzalez J."/>
            <person name="Henrissat B."/>
            <person name="Kuo A."/>
            <person name="Liang C."/>
            <person name="Lipzen A."/>
            <person name="Lutzoni F."/>
            <person name="Magnuson J."/>
            <person name="Mondo S."/>
            <person name="Nolan M."/>
            <person name="Ohm R."/>
            <person name="Pangilinan J."/>
            <person name="Park H.-J."/>
            <person name="Ramirez L."/>
            <person name="Alfaro M."/>
            <person name="Sun H."/>
            <person name="Tritt A."/>
            <person name="Yoshinaga Y."/>
            <person name="Zwiers L.-H."/>
            <person name="Turgeon B."/>
            <person name="Goodwin S."/>
            <person name="Spatafora J."/>
            <person name="Crous P."/>
            <person name="Grigoriev I."/>
        </authorList>
    </citation>
    <scope>NUCLEOTIDE SEQUENCE</scope>
    <source>
        <strain evidence="2">CBS 116435</strain>
    </source>
</reference>
<sequence length="150" mass="16582">MSQITHRPAPGDHGPAKTGDKGNLKETCKAKRGLGSPVERAPAVPAKDVYRDLEEFIILRRAATLFGVRNSNWQTSADGKAYALQMNTAPPIIGHSLYIARHVSISYMDKSQRDTCGFISLILPYETSKAYSAPVSINTTKYPEILFKMR</sequence>
<protein>
    <submittedName>
        <fullName evidence="2">Uncharacterized protein</fullName>
    </submittedName>
</protein>
<keyword evidence="3" id="KW-1185">Reference proteome</keyword>
<accession>A0A9P4UM24</accession>
<gene>
    <name evidence="2" type="ORF">K431DRAFT_296289</name>
</gene>
<evidence type="ECO:0000313" key="3">
    <source>
        <dbReference type="Proteomes" id="UP000799441"/>
    </source>
</evidence>
<dbReference type="Proteomes" id="UP000799441">
    <property type="component" value="Unassembled WGS sequence"/>
</dbReference>
<dbReference type="EMBL" id="MU003815">
    <property type="protein sequence ID" value="KAF2719129.1"/>
    <property type="molecule type" value="Genomic_DNA"/>
</dbReference>
<feature type="region of interest" description="Disordered" evidence="1">
    <location>
        <begin position="1"/>
        <end position="24"/>
    </location>
</feature>
<comment type="caution">
    <text evidence="2">The sequence shown here is derived from an EMBL/GenBank/DDBJ whole genome shotgun (WGS) entry which is preliminary data.</text>
</comment>
<proteinExistence type="predicted"/>
<feature type="compositionally biased region" description="Basic and acidic residues" evidence="1">
    <location>
        <begin position="14"/>
        <end position="24"/>
    </location>
</feature>
<evidence type="ECO:0000313" key="2">
    <source>
        <dbReference type="EMBL" id="KAF2719129.1"/>
    </source>
</evidence>
<evidence type="ECO:0000256" key="1">
    <source>
        <dbReference type="SAM" id="MobiDB-lite"/>
    </source>
</evidence>
<organism evidence="2 3">
    <name type="scientific">Polychaeton citri CBS 116435</name>
    <dbReference type="NCBI Taxonomy" id="1314669"/>
    <lineage>
        <taxon>Eukaryota</taxon>
        <taxon>Fungi</taxon>
        <taxon>Dikarya</taxon>
        <taxon>Ascomycota</taxon>
        <taxon>Pezizomycotina</taxon>
        <taxon>Dothideomycetes</taxon>
        <taxon>Dothideomycetidae</taxon>
        <taxon>Capnodiales</taxon>
        <taxon>Capnodiaceae</taxon>
        <taxon>Polychaeton</taxon>
    </lineage>
</organism>